<sequence length="41" mass="4408">MQGYANSLLGLYDMFAGGFFSQASIFALGIMPYISASIIIQ</sequence>
<keyword evidence="1" id="KW-0812">Transmembrane</keyword>
<reference evidence="2" key="1">
    <citation type="submission" date="2018-05" db="EMBL/GenBank/DDBJ databases">
        <authorList>
            <person name="Lanie J.A."/>
            <person name="Ng W.-L."/>
            <person name="Kazmierczak K.M."/>
            <person name="Andrzejewski T.M."/>
            <person name="Davidsen T.M."/>
            <person name="Wayne K.J."/>
            <person name="Tettelin H."/>
            <person name="Glass J.I."/>
            <person name="Rusch D."/>
            <person name="Podicherti R."/>
            <person name="Tsui H.-C.T."/>
            <person name="Winkler M.E."/>
        </authorList>
    </citation>
    <scope>NUCLEOTIDE SEQUENCE</scope>
</reference>
<dbReference type="EMBL" id="UINC01165822">
    <property type="protein sequence ID" value="SVD67430.1"/>
    <property type="molecule type" value="Genomic_DNA"/>
</dbReference>
<name>A0A382X992_9ZZZZ</name>
<gene>
    <name evidence="2" type="ORF">METZ01_LOCUS420284</name>
</gene>
<feature type="transmembrane region" description="Helical" evidence="1">
    <location>
        <begin position="20"/>
        <end position="40"/>
    </location>
</feature>
<dbReference type="Gene3D" id="1.10.3370.10">
    <property type="entry name" value="SecY subunit domain"/>
    <property type="match status" value="1"/>
</dbReference>
<evidence type="ECO:0000313" key="2">
    <source>
        <dbReference type="EMBL" id="SVD67430.1"/>
    </source>
</evidence>
<keyword evidence="1" id="KW-0472">Membrane</keyword>
<evidence type="ECO:0000256" key="1">
    <source>
        <dbReference type="SAM" id="Phobius"/>
    </source>
</evidence>
<keyword evidence="1" id="KW-1133">Transmembrane helix</keyword>
<proteinExistence type="predicted"/>
<organism evidence="2">
    <name type="scientific">marine metagenome</name>
    <dbReference type="NCBI Taxonomy" id="408172"/>
    <lineage>
        <taxon>unclassified sequences</taxon>
        <taxon>metagenomes</taxon>
        <taxon>ecological metagenomes</taxon>
    </lineage>
</organism>
<protein>
    <submittedName>
        <fullName evidence="2">Uncharacterized protein</fullName>
    </submittedName>
</protein>
<feature type="non-terminal residue" evidence="2">
    <location>
        <position position="41"/>
    </location>
</feature>
<accession>A0A382X992</accession>
<dbReference type="AlphaFoldDB" id="A0A382X992"/>
<dbReference type="InterPro" id="IPR023201">
    <property type="entry name" value="SecY_dom_sf"/>
</dbReference>
<dbReference type="SUPFAM" id="SSF103491">
    <property type="entry name" value="Preprotein translocase SecY subunit"/>
    <property type="match status" value="1"/>
</dbReference>